<feature type="domain" description="Alpha/beta hydrolase fold-3" evidence="2">
    <location>
        <begin position="60"/>
        <end position="262"/>
    </location>
</feature>
<dbReference type="PANTHER" id="PTHR23025">
    <property type="entry name" value="TRIACYLGLYCEROL LIPASE"/>
    <property type="match status" value="1"/>
</dbReference>
<dbReference type="GO" id="GO:0019433">
    <property type="term" value="P:triglyceride catabolic process"/>
    <property type="evidence" value="ECO:0007669"/>
    <property type="project" value="TreeGrafter"/>
</dbReference>
<dbReference type="Gene3D" id="3.40.50.1820">
    <property type="entry name" value="alpha/beta hydrolase"/>
    <property type="match status" value="1"/>
</dbReference>
<sequence length="290" mass="31608">DPEAAEAALATLRRMTDRPCFPQALSSMQVRRVLHLRVPGAEGLRPARLYVPWGRPRGIILFLHGGGFVHCGLNSHHGICCRLARQSGAVVLSFDYRLAPEHPFPAGLDDCRAALRFISGEAWRWGGRVAVAGDSAGGTLAAVLAQDARLGAAEVAAQLLFYPSLYGARESESSARCAEGYLLTTRLMRWYGEHYVRREEDLTDPGFAPGLADDVSGLAPAIIVTAGFDPLCDDGRDYARRLSDAGVPVRYRCLRGSIHGVLNFYSFMRAGRAAIRFGARGLRVWLRSPS</sequence>
<keyword evidence="4" id="KW-1185">Reference proteome</keyword>
<feature type="non-terminal residue" evidence="3">
    <location>
        <position position="1"/>
    </location>
</feature>
<proteinExistence type="predicted"/>
<dbReference type="GO" id="GO:0004806">
    <property type="term" value="F:triacylglycerol lipase activity"/>
    <property type="evidence" value="ECO:0007669"/>
    <property type="project" value="TreeGrafter"/>
</dbReference>
<accession>A0A850PAN5</accession>
<dbReference type="SUPFAM" id="SSF53474">
    <property type="entry name" value="alpha/beta-Hydrolases"/>
    <property type="match status" value="1"/>
</dbReference>
<dbReference type="GO" id="GO:0004771">
    <property type="term" value="F:sterol ester esterase activity"/>
    <property type="evidence" value="ECO:0007669"/>
    <property type="project" value="TreeGrafter"/>
</dbReference>
<feature type="active site" evidence="1">
    <location>
        <position position="135"/>
    </location>
</feature>
<organism evidence="3 4">
    <name type="scientific">Ameyamaea chiangmaiensis</name>
    <dbReference type="NCBI Taxonomy" id="442969"/>
    <lineage>
        <taxon>Bacteria</taxon>
        <taxon>Pseudomonadati</taxon>
        <taxon>Pseudomonadota</taxon>
        <taxon>Alphaproteobacteria</taxon>
        <taxon>Acetobacterales</taxon>
        <taxon>Acetobacteraceae</taxon>
        <taxon>Ameyamaea</taxon>
    </lineage>
</organism>
<reference evidence="3 4" key="1">
    <citation type="submission" date="2020-06" db="EMBL/GenBank/DDBJ databases">
        <title>Description of novel acetic acid bacteria.</title>
        <authorList>
            <person name="Sombolestani A."/>
        </authorList>
    </citation>
    <scope>NUCLEOTIDE SEQUENCE [LARGE SCALE GENOMIC DNA]</scope>
    <source>
        <strain evidence="3 4">LMG 27010</strain>
    </source>
</reference>
<keyword evidence="3" id="KW-0378">Hydrolase</keyword>
<dbReference type="GO" id="GO:0005829">
    <property type="term" value="C:cytosol"/>
    <property type="evidence" value="ECO:0007669"/>
    <property type="project" value="TreeGrafter"/>
</dbReference>
<dbReference type="PANTHER" id="PTHR23025:SF4">
    <property type="entry name" value="ALPHA_BETA HYDROLASE FOLD-3 DOMAIN-CONTAINING PROTEIN"/>
    <property type="match status" value="1"/>
</dbReference>
<evidence type="ECO:0000313" key="4">
    <source>
        <dbReference type="Proteomes" id="UP000585665"/>
    </source>
</evidence>
<dbReference type="Proteomes" id="UP000585665">
    <property type="component" value="Unassembled WGS sequence"/>
</dbReference>
<evidence type="ECO:0000259" key="2">
    <source>
        <dbReference type="Pfam" id="PF07859"/>
    </source>
</evidence>
<evidence type="ECO:0000256" key="1">
    <source>
        <dbReference type="PROSITE-ProRule" id="PRU10038"/>
    </source>
</evidence>
<dbReference type="InterPro" id="IPR029058">
    <property type="entry name" value="AB_hydrolase_fold"/>
</dbReference>
<protein>
    <submittedName>
        <fullName evidence="3">Alpha/beta hydrolase</fullName>
    </submittedName>
</protein>
<comment type="caution">
    <text evidence="3">The sequence shown here is derived from an EMBL/GenBank/DDBJ whole genome shotgun (WGS) entry which is preliminary data.</text>
</comment>
<dbReference type="EMBL" id="JABXXR010000153">
    <property type="protein sequence ID" value="NVN41615.1"/>
    <property type="molecule type" value="Genomic_DNA"/>
</dbReference>
<evidence type="ECO:0000313" key="3">
    <source>
        <dbReference type="EMBL" id="NVN41615.1"/>
    </source>
</evidence>
<gene>
    <name evidence="3" type="ORF">HUK82_13730</name>
</gene>
<dbReference type="InterPro" id="IPR033140">
    <property type="entry name" value="Lipase_GDXG_put_SER_AS"/>
</dbReference>
<dbReference type="AlphaFoldDB" id="A0A850PAN5"/>
<dbReference type="PROSITE" id="PS01174">
    <property type="entry name" value="LIPASE_GDXG_SER"/>
    <property type="match status" value="1"/>
</dbReference>
<dbReference type="InterPro" id="IPR013094">
    <property type="entry name" value="AB_hydrolase_3"/>
</dbReference>
<name>A0A850PAN5_9PROT</name>
<dbReference type="Pfam" id="PF07859">
    <property type="entry name" value="Abhydrolase_3"/>
    <property type="match status" value="1"/>
</dbReference>